<accession>A0ABP8E3M2</accession>
<sequence>MTIIDLRSLRHEERLERVTGALQATPTEASLYRRNLRVPAARIQTYPKRRKIAAPRMAPVTRLPQTVDVSYADFIRLGTAHARDTSIAV</sequence>
<name>A0ABP8E3M2_9MICO</name>
<gene>
    <name evidence="1" type="ORF">GCM10022256_22060</name>
</gene>
<keyword evidence="2" id="KW-1185">Reference proteome</keyword>
<organism evidence="1 2">
    <name type="scientific">Frondihabitans peucedani</name>
    <dbReference type="NCBI Taxonomy" id="598626"/>
    <lineage>
        <taxon>Bacteria</taxon>
        <taxon>Bacillati</taxon>
        <taxon>Actinomycetota</taxon>
        <taxon>Actinomycetes</taxon>
        <taxon>Micrococcales</taxon>
        <taxon>Microbacteriaceae</taxon>
        <taxon>Frondihabitans</taxon>
    </lineage>
</organism>
<evidence type="ECO:0000313" key="1">
    <source>
        <dbReference type="EMBL" id="GAA4266594.1"/>
    </source>
</evidence>
<comment type="caution">
    <text evidence="1">The sequence shown here is derived from an EMBL/GenBank/DDBJ whole genome shotgun (WGS) entry which is preliminary data.</text>
</comment>
<evidence type="ECO:0000313" key="2">
    <source>
        <dbReference type="Proteomes" id="UP001501594"/>
    </source>
</evidence>
<reference evidence="2" key="1">
    <citation type="journal article" date="2019" name="Int. J. Syst. Evol. Microbiol.">
        <title>The Global Catalogue of Microorganisms (GCM) 10K type strain sequencing project: providing services to taxonomists for standard genome sequencing and annotation.</title>
        <authorList>
            <consortium name="The Broad Institute Genomics Platform"/>
            <consortium name="The Broad Institute Genome Sequencing Center for Infectious Disease"/>
            <person name="Wu L."/>
            <person name="Ma J."/>
        </authorList>
    </citation>
    <scope>NUCLEOTIDE SEQUENCE [LARGE SCALE GENOMIC DNA]</scope>
    <source>
        <strain evidence="2">JCM 17442</strain>
    </source>
</reference>
<proteinExistence type="predicted"/>
<dbReference type="Proteomes" id="UP001501594">
    <property type="component" value="Unassembled WGS sequence"/>
</dbReference>
<dbReference type="RefSeq" id="WP_344796131.1">
    <property type="nucleotide sequence ID" value="NZ_BAABAU010000002.1"/>
</dbReference>
<dbReference type="EMBL" id="BAABAU010000002">
    <property type="protein sequence ID" value="GAA4266594.1"/>
    <property type="molecule type" value="Genomic_DNA"/>
</dbReference>
<protein>
    <submittedName>
        <fullName evidence="1">Uncharacterized protein</fullName>
    </submittedName>
</protein>